<dbReference type="InterPro" id="IPR009057">
    <property type="entry name" value="Homeodomain-like_sf"/>
</dbReference>
<dbReference type="Gene3D" id="1.10.357.10">
    <property type="entry name" value="Tetracycline Repressor, domain 2"/>
    <property type="match status" value="1"/>
</dbReference>
<reference evidence="4 5" key="1">
    <citation type="submission" date="2024-03" db="EMBL/GenBank/DDBJ databases">
        <title>Human intestinal bacterial collection.</title>
        <authorList>
            <person name="Pauvert C."/>
            <person name="Hitch T.C.A."/>
            <person name="Clavel T."/>
        </authorList>
    </citation>
    <scope>NUCLEOTIDE SEQUENCE [LARGE SCALE GENOMIC DNA]</scope>
    <source>
        <strain evidence="4 5">CLA-AP-H27</strain>
    </source>
</reference>
<proteinExistence type="predicted"/>
<feature type="DNA-binding region" description="H-T-H motif" evidence="2">
    <location>
        <begin position="25"/>
        <end position="44"/>
    </location>
</feature>
<dbReference type="Pfam" id="PF00440">
    <property type="entry name" value="TetR_N"/>
    <property type="match status" value="1"/>
</dbReference>
<evidence type="ECO:0000256" key="1">
    <source>
        <dbReference type="ARBA" id="ARBA00023125"/>
    </source>
</evidence>
<keyword evidence="1 2" id="KW-0238">DNA-binding</keyword>
<dbReference type="InterPro" id="IPR001647">
    <property type="entry name" value="HTH_TetR"/>
</dbReference>
<organism evidence="4 5">
    <name type="scientific">Ventrimonas faecis</name>
    <dbReference type="NCBI Taxonomy" id="3133170"/>
    <lineage>
        <taxon>Bacteria</taxon>
        <taxon>Bacillati</taxon>
        <taxon>Bacillota</taxon>
        <taxon>Clostridia</taxon>
        <taxon>Lachnospirales</taxon>
        <taxon>Lachnospiraceae</taxon>
        <taxon>Ventrimonas</taxon>
    </lineage>
</organism>
<dbReference type="EMBL" id="JBBMFJ010000001">
    <property type="protein sequence ID" value="MEQ2561746.1"/>
    <property type="molecule type" value="Genomic_DNA"/>
</dbReference>
<dbReference type="RefSeq" id="WP_349228188.1">
    <property type="nucleotide sequence ID" value="NZ_JBBMFJ010000001.1"/>
</dbReference>
<dbReference type="PRINTS" id="PR00455">
    <property type="entry name" value="HTHTETR"/>
</dbReference>
<comment type="caution">
    <text evidence="4">The sequence shown here is derived from an EMBL/GenBank/DDBJ whole genome shotgun (WGS) entry which is preliminary data.</text>
</comment>
<feature type="domain" description="HTH tetR-type" evidence="3">
    <location>
        <begin position="2"/>
        <end position="62"/>
    </location>
</feature>
<evidence type="ECO:0000256" key="2">
    <source>
        <dbReference type="PROSITE-ProRule" id="PRU00335"/>
    </source>
</evidence>
<dbReference type="PROSITE" id="PS50977">
    <property type="entry name" value="HTH_TETR_2"/>
    <property type="match status" value="1"/>
</dbReference>
<dbReference type="InterPro" id="IPR050624">
    <property type="entry name" value="HTH-type_Tx_Regulator"/>
</dbReference>
<name>A0ABV1HHF4_9FIRM</name>
<dbReference type="PANTHER" id="PTHR43479:SF11">
    <property type="entry name" value="ACREF_ENVCD OPERON REPRESSOR-RELATED"/>
    <property type="match status" value="1"/>
</dbReference>
<evidence type="ECO:0000313" key="4">
    <source>
        <dbReference type="EMBL" id="MEQ2561746.1"/>
    </source>
</evidence>
<protein>
    <submittedName>
        <fullName evidence="4">TetR/AcrR family transcriptional regulator</fullName>
    </submittedName>
</protein>
<evidence type="ECO:0000259" key="3">
    <source>
        <dbReference type="PROSITE" id="PS50977"/>
    </source>
</evidence>
<gene>
    <name evidence="4" type="ORF">WMO41_00895</name>
</gene>
<keyword evidence="5" id="KW-1185">Reference proteome</keyword>
<dbReference type="SUPFAM" id="SSF46689">
    <property type="entry name" value="Homeodomain-like"/>
    <property type="match status" value="1"/>
</dbReference>
<dbReference type="PANTHER" id="PTHR43479">
    <property type="entry name" value="ACREF/ENVCD OPERON REPRESSOR-RELATED"/>
    <property type="match status" value="1"/>
</dbReference>
<dbReference type="Proteomes" id="UP001437460">
    <property type="component" value="Unassembled WGS sequence"/>
</dbReference>
<sequence>MTDTKERILQTALRLFAEDGYEAVSVSTIAGELGMTKGALYKHYKNKQDIFDSIVARMEQRDAEQAGDYEVPEGTVDEMEEAYQSTSLKQLLEFSKAQFRYWTEDAFASRFRRLLTLEQYRSETMGKLYQQYLAAGPMGYVADLFAGMGFSEPQEKAASFYAPMFLLYTVYDGAEASEKEAVLALADACLEQSCKSLKQEKEETV</sequence>
<accession>A0ABV1HHF4</accession>
<evidence type="ECO:0000313" key="5">
    <source>
        <dbReference type="Proteomes" id="UP001437460"/>
    </source>
</evidence>